<feature type="region of interest" description="Disordered" evidence="1">
    <location>
        <begin position="97"/>
        <end position="134"/>
    </location>
</feature>
<feature type="region of interest" description="Disordered" evidence="1">
    <location>
        <begin position="64"/>
        <end position="83"/>
    </location>
</feature>
<accession>A0A9P0A7F5</accession>
<dbReference type="Proteomes" id="UP001152759">
    <property type="component" value="Chromosome 2"/>
</dbReference>
<dbReference type="AlphaFoldDB" id="A0A9P0A7F5"/>
<organism evidence="2 3">
    <name type="scientific">Bemisia tabaci</name>
    <name type="common">Sweetpotato whitefly</name>
    <name type="synonym">Aleurodes tabaci</name>
    <dbReference type="NCBI Taxonomy" id="7038"/>
    <lineage>
        <taxon>Eukaryota</taxon>
        <taxon>Metazoa</taxon>
        <taxon>Ecdysozoa</taxon>
        <taxon>Arthropoda</taxon>
        <taxon>Hexapoda</taxon>
        <taxon>Insecta</taxon>
        <taxon>Pterygota</taxon>
        <taxon>Neoptera</taxon>
        <taxon>Paraneoptera</taxon>
        <taxon>Hemiptera</taxon>
        <taxon>Sternorrhyncha</taxon>
        <taxon>Aleyrodoidea</taxon>
        <taxon>Aleyrodidae</taxon>
        <taxon>Aleyrodinae</taxon>
        <taxon>Bemisia</taxon>
    </lineage>
</organism>
<keyword evidence="3" id="KW-1185">Reference proteome</keyword>
<dbReference type="EMBL" id="OU963863">
    <property type="protein sequence ID" value="CAH0384735.1"/>
    <property type="molecule type" value="Genomic_DNA"/>
</dbReference>
<protein>
    <submittedName>
        <fullName evidence="2">Uncharacterized protein</fullName>
    </submittedName>
</protein>
<reference evidence="2" key="1">
    <citation type="submission" date="2021-12" db="EMBL/GenBank/DDBJ databases">
        <authorList>
            <person name="King R."/>
        </authorList>
    </citation>
    <scope>NUCLEOTIDE SEQUENCE</scope>
</reference>
<evidence type="ECO:0000256" key="1">
    <source>
        <dbReference type="SAM" id="MobiDB-lite"/>
    </source>
</evidence>
<evidence type="ECO:0000313" key="3">
    <source>
        <dbReference type="Proteomes" id="UP001152759"/>
    </source>
</evidence>
<evidence type="ECO:0000313" key="2">
    <source>
        <dbReference type="EMBL" id="CAH0384735.1"/>
    </source>
</evidence>
<proteinExistence type="predicted"/>
<gene>
    <name evidence="2" type="ORF">BEMITA_LOCUS4031</name>
</gene>
<sequence length="134" mass="13552">MDTDWSGRAAVLHRRSLEEYLSTNASAFGAPPTFGGAPSFGSSAPAFGAPAAFGSPSSVFGSTSPTSTFGGGGGIANQSSPTNATFENLAKQNTVSFGNLAQNQAPSGFSNTNLFGSSPQNSNSFQKQTSPQFG</sequence>
<name>A0A9P0A7F5_BEMTA</name>